<dbReference type="Pfam" id="PF02545">
    <property type="entry name" value="Maf"/>
    <property type="match status" value="1"/>
</dbReference>
<dbReference type="GO" id="GO:0009117">
    <property type="term" value="P:nucleotide metabolic process"/>
    <property type="evidence" value="ECO:0007669"/>
    <property type="project" value="UniProtKB-KW"/>
</dbReference>
<dbReference type="Proteomes" id="UP000657385">
    <property type="component" value="Unassembled WGS sequence"/>
</dbReference>
<proteinExistence type="inferred from homology"/>
<comment type="caution">
    <text evidence="3">Lacks conserved residue(s) required for the propagation of feature annotation.</text>
</comment>
<dbReference type="HAMAP" id="MF_00528">
    <property type="entry name" value="Maf"/>
    <property type="match status" value="1"/>
</dbReference>
<comment type="function">
    <text evidence="3">Nucleoside triphosphate pyrophosphatase. May have a dual role in cell division arrest and in preventing the incorporation of modified nucleotides into cellular nucleic acids.</text>
</comment>
<evidence type="ECO:0000313" key="5">
    <source>
        <dbReference type="Proteomes" id="UP000657385"/>
    </source>
</evidence>
<dbReference type="CDD" id="cd00555">
    <property type="entry name" value="Maf"/>
    <property type="match status" value="1"/>
</dbReference>
<comment type="catalytic activity">
    <reaction evidence="3">
        <text>a ribonucleoside 5'-triphosphate + H2O = a ribonucleoside 5'-phosphate + diphosphate + H(+)</text>
        <dbReference type="Rhea" id="RHEA:23996"/>
        <dbReference type="ChEBI" id="CHEBI:15377"/>
        <dbReference type="ChEBI" id="CHEBI:15378"/>
        <dbReference type="ChEBI" id="CHEBI:33019"/>
        <dbReference type="ChEBI" id="CHEBI:58043"/>
        <dbReference type="ChEBI" id="CHEBI:61557"/>
        <dbReference type="EC" id="3.6.1.9"/>
    </reaction>
</comment>
<accession>A0A931BAZ4</accession>
<evidence type="ECO:0000256" key="2">
    <source>
        <dbReference type="ARBA" id="ARBA00022801"/>
    </source>
</evidence>
<dbReference type="GO" id="GO:0005737">
    <property type="term" value="C:cytoplasm"/>
    <property type="evidence" value="ECO:0007669"/>
    <property type="project" value="UniProtKB-SubCell"/>
</dbReference>
<dbReference type="NCBIfam" id="TIGR00172">
    <property type="entry name" value="maf"/>
    <property type="match status" value="1"/>
</dbReference>
<evidence type="ECO:0000313" key="4">
    <source>
        <dbReference type="EMBL" id="MBF9073256.1"/>
    </source>
</evidence>
<dbReference type="PANTHER" id="PTHR43213:SF5">
    <property type="entry name" value="BIFUNCTIONAL DTTP_UTP PYROPHOSPHATASE_METHYLTRANSFERASE PROTEIN-RELATED"/>
    <property type="match status" value="1"/>
</dbReference>
<dbReference type="PANTHER" id="PTHR43213">
    <property type="entry name" value="BIFUNCTIONAL DTTP/UTP PYROPHOSPHATASE/METHYLTRANSFERASE PROTEIN-RELATED"/>
    <property type="match status" value="1"/>
</dbReference>
<dbReference type="SUPFAM" id="SSF52972">
    <property type="entry name" value="ITPase-like"/>
    <property type="match status" value="1"/>
</dbReference>
<comment type="catalytic activity">
    <reaction evidence="3">
        <text>a 2'-deoxyribonucleoside 5'-triphosphate + H2O = a 2'-deoxyribonucleoside 5'-phosphate + diphosphate + H(+)</text>
        <dbReference type="Rhea" id="RHEA:44644"/>
        <dbReference type="ChEBI" id="CHEBI:15377"/>
        <dbReference type="ChEBI" id="CHEBI:15378"/>
        <dbReference type="ChEBI" id="CHEBI:33019"/>
        <dbReference type="ChEBI" id="CHEBI:61560"/>
        <dbReference type="ChEBI" id="CHEBI:65317"/>
        <dbReference type="EC" id="3.6.1.9"/>
    </reaction>
</comment>
<dbReference type="GO" id="GO:0047429">
    <property type="term" value="F:nucleoside triphosphate diphosphatase activity"/>
    <property type="evidence" value="ECO:0007669"/>
    <property type="project" value="UniProtKB-EC"/>
</dbReference>
<comment type="cofactor">
    <cofactor evidence="1 3">
        <name>a divalent metal cation</name>
        <dbReference type="ChEBI" id="CHEBI:60240"/>
    </cofactor>
</comment>
<dbReference type="EC" id="3.6.1.9" evidence="3"/>
<keyword evidence="3" id="KW-0546">Nucleotide metabolism</keyword>
<protein>
    <recommendedName>
        <fullName evidence="3">Nucleoside triphosphate pyrophosphatase</fullName>
        <ecNumber evidence="3">3.6.1.9</ecNumber>
    </recommendedName>
    <alternativeName>
        <fullName evidence="3">Nucleotide pyrophosphatase</fullName>
        <shortName evidence="3">Nucleotide PPase</shortName>
    </alternativeName>
</protein>
<feature type="active site" description="Proton acceptor" evidence="3">
    <location>
        <position position="79"/>
    </location>
</feature>
<dbReference type="EMBL" id="JADPRT010000021">
    <property type="protein sequence ID" value="MBF9073256.1"/>
    <property type="molecule type" value="Genomic_DNA"/>
</dbReference>
<gene>
    <name evidence="4" type="primary">maf</name>
    <name evidence="4" type="ORF">I2501_35115</name>
</gene>
<evidence type="ECO:0000256" key="1">
    <source>
        <dbReference type="ARBA" id="ARBA00001968"/>
    </source>
</evidence>
<dbReference type="Gene3D" id="3.90.950.10">
    <property type="match status" value="1"/>
</dbReference>
<reference evidence="4" key="1">
    <citation type="submission" date="2020-11" db="EMBL/GenBank/DDBJ databases">
        <title>Isolation and identification of active actinomycetes.</title>
        <authorList>
            <person name="Yu B."/>
        </authorList>
    </citation>
    <scope>NUCLEOTIDE SEQUENCE</scope>
    <source>
        <strain evidence="4">NEAU-YB345</strain>
    </source>
</reference>
<keyword evidence="2 3" id="KW-0378">Hydrolase</keyword>
<dbReference type="InterPro" id="IPR029001">
    <property type="entry name" value="ITPase-like_fam"/>
</dbReference>
<comment type="subcellular location">
    <subcellularLocation>
        <location evidence="3">Cytoplasm</location>
    </subcellularLocation>
</comment>
<evidence type="ECO:0000256" key="3">
    <source>
        <dbReference type="HAMAP-Rule" id="MF_00528"/>
    </source>
</evidence>
<dbReference type="AlphaFoldDB" id="A0A931BAZ4"/>
<dbReference type="RefSeq" id="WP_196198241.1">
    <property type="nucleotide sequence ID" value="NZ_JADPRT010000021.1"/>
</dbReference>
<comment type="similarity">
    <text evidence="3">Belongs to the Maf family.</text>
</comment>
<keyword evidence="3" id="KW-0963">Cytoplasm</keyword>
<organism evidence="4 5">
    <name type="scientific">Streptacidiphilus fuscans</name>
    <dbReference type="NCBI Taxonomy" id="2789292"/>
    <lineage>
        <taxon>Bacteria</taxon>
        <taxon>Bacillati</taxon>
        <taxon>Actinomycetota</taxon>
        <taxon>Actinomycetes</taxon>
        <taxon>Kitasatosporales</taxon>
        <taxon>Streptomycetaceae</taxon>
        <taxon>Streptacidiphilus</taxon>
    </lineage>
</organism>
<comment type="caution">
    <text evidence="4">The sequence shown here is derived from an EMBL/GenBank/DDBJ whole genome shotgun (WGS) entry which is preliminary data.</text>
</comment>
<sequence length="205" mass="21517">MTDNTGKRPRRALVLASASPARLGLLRQAGMDPRVVVSGVDEDALTAPTPGALALVLAEAKADAVAPQLHDGEVVIGCDSVLELDGVALGKPDDVDDARARWHAMRGRSGILQTGHCVIDTRTGKRASATASTTVRFGTPDDEEVEAYLATGEPLHVAGAFTLDGRSAPFVEGIEGDHGNVIGLSLPLLRRLLAEVDVRITDLWS</sequence>
<name>A0A931BAZ4_9ACTN</name>
<dbReference type="InterPro" id="IPR003697">
    <property type="entry name" value="Maf-like"/>
</dbReference>
<dbReference type="PIRSF" id="PIRSF006305">
    <property type="entry name" value="Maf"/>
    <property type="match status" value="1"/>
</dbReference>
<keyword evidence="5" id="KW-1185">Reference proteome</keyword>